<organism evidence="1 2">
    <name type="scientific">Desulfovibrio fairfieldensis</name>
    <dbReference type="NCBI Taxonomy" id="44742"/>
    <lineage>
        <taxon>Bacteria</taxon>
        <taxon>Pseudomonadati</taxon>
        <taxon>Thermodesulfobacteriota</taxon>
        <taxon>Desulfovibrionia</taxon>
        <taxon>Desulfovibrionales</taxon>
        <taxon>Desulfovibrionaceae</taxon>
        <taxon>Desulfovibrio</taxon>
    </lineage>
</organism>
<sequence length="150" mass="15890">MDTDTILRNFGRRVVCTQQICARFAPRLGISRAQALGMGAAFGSGMGHAETCGCVTGALLVLGLQFGPQNEEAAATAAGRLQEQVAVFEERFLAKQHSLICKEILGADISRPEDMAVAMQKGLFAAVCAPMVAATCEILEEMLATETTQP</sequence>
<dbReference type="AlphaFoldDB" id="A0A0X8JLT8"/>
<dbReference type="RefSeq" id="WP_062254120.1">
    <property type="nucleotide sequence ID" value="NZ_CP014229.1"/>
</dbReference>
<dbReference type="EMBL" id="CP014229">
    <property type="protein sequence ID" value="AMD91118.1"/>
    <property type="molecule type" value="Genomic_DNA"/>
</dbReference>
<dbReference type="KEGG" id="dfi:AXF13_13835"/>
<gene>
    <name evidence="1" type="ORF">AXF13_13835</name>
</gene>
<dbReference type="NCBIfam" id="TIGR01909">
    <property type="entry name" value="C_GCAxxG_C_C"/>
    <property type="match status" value="1"/>
</dbReference>
<dbReference type="STRING" id="44742.AXF13_13835"/>
<evidence type="ECO:0000313" key="1">
    <source>
        <dbReference type="EMBL" id="AMD91118.1"/>
    </source>
</evidence>
<proteinExistence type="predicted"/>
<dbReference type="InterPro" id="IPR010181">
    <property type="entry name" value="CGCAxxGCC_motif"/>
</dbReference>
<accession>A0A0X8JLT8</accession>
<dbReference type="Pfam" id="PF09719">
    <property type="entry name" value="C_GCAxxG_C_C"/>
    <property type="match status" value="1"/>
</dbReference>
<reference evidence="2" key="1">
    <citation type="submission" date="2016-02" db="EMBL/GenBank/DDBJ databases">
        <authorList>
            <person name="Holder M.E."/>
            <person name="Ajami N.J."/>
            <person name="Petrosino J.F."/>
        </authorList>
    </citation>
    <scope>NUCLEOTIDE SEQUENCE [LARGE SCALE GENOMIC DNA]</scope>
    <source>
        <strain evidence="2">CCUG 45958</strain>
    </source>
</reference>
<name>A0A0X8JLT8_9BACT</name>
<keyword evidence="2" id="KW-1185">Reference proteome</keyword>
<protein>
    <submittedName>
        <fullName evidence="1">Redox family protein</fullName>
    </submittedName>
</protein>
<evidence type="ECO:0000313" key="2">
    <source>
        <dbReference type="Proteomes" id="UP000069241"/>
    </source>
</evidence>
<dbReference type="Proteomes" id="UP000069241">
    <property type="component" value="Chromosome"/>
</dbReference>